<feature type="compositionally biased region" description="Polar residues" evidence="1">
    <location>
        <begin position="8"/>
        <end position="28"/>
    </location>
</feature>
<evidence type="ECO:0000313" key="3">
    <source>
        <dbReference type="Proteomes" id="UP000028488"/>
    </source>
</evidence>
<reference evidence="2 3" key="1">
    <citation type="submission" date="2014-07" db="EMBL/GenBank/DDBJ databases">
        <title>Genome Sequence of Rhodococcus opacus Strain R7, a Biodegrader of Mono- and Polycyclic Aromatic Hydrocarbons.</title>
        <authorList>
            <person name="Di Gennaro P."/>
            <person name="Zampolli J."/>
            <person name="Presti I."/>
            <person name="Cappelletti M."/>
            <person name="D'Ursi P."/>
            <person name="Orro A."/>
            <person name="Mezzelani A."/>
            <person name="Milanesi L."/>
        </authorList>
    </citation>
    <scope>NUCLEOTIDE SEQUENCE [LARGE SCALE GENOMIC DNA]</scope>
    <source>
        <strain evidence="2 3">R7</strain>
        <plasmid evidence="2">pPDG2</plasmid>
    </source>
</reference>
<name>A0A076F0U2_RHOOP</name>
<evidence type="ECO:0000313" key="2">
    <source>
        <dbReference type="EMBL" id="AII11042.1"/>
    </source>
</evidence>
<sequence>MPSVGVHTDSNADTVQTTPSSSNSNDLSICTLGDAIAGRFSDRQPRRGPPRPRCLADTFREP</sequence>
<proteinExistence type="predicted"/>
<gene>
    <name evidence="2" type="ORF">EP51_43980</name>
</gene>
<dbReference type="AlphaFoldDB" id="A0A076F0U2"/>
<keyword evidence="2" id="KW-0614">Plasmid</keyword>
<protein>
    <submittedName>
        <fullName evidence="2">Uncharacterized protein</fullName>
    </submittedName>
</protein>
<feature type="region of interest" description="Disordered" evidence="1">
    <location>
        <begin position="1"/>
        <end position="62"/>
    </location>
</feature>
<accession>A0A076F0U2</accession>
<dbReference type="EMBL" id="CP008949">
    <property type="protein sequence ID" value="AII11042.1"/>
    <property type="molecule type" value="Genomic_DNA"/>
</dbReference>
<organism evidence="2 3">
    <name type="scientific">Rhodococcus opacus</name>
    <name type="common">Nocardia opaca</name>
    <dbReference type="NCBI Taxonomy" id="37919"/>
    <lineage>
        <taxon>Bacteria</taxon>
        <taxon>Bacillati</taxon>
        <taxon>Actinomycetota</taxon>
        <taxon>Actinomycetes</taxon>
        <taxon>Mycobacteriales</taxon>
        <taxon>Nocardiaceae</taxon>
        <taxon>Rhodococcus</taxon>
    </lineage>
</organism>
<dbReference type="Proteomes" id="UP000028488">
    <property type="component" value="Plasmid pPDG2"/>
</dbReference>
<evidence type="ECO:0000256" key="1">
    <source>
        <dbReference type="SAM" id="MobiDB-lite"/>
    </source>
</evidence>
<geneLocation type="plasmid" evidence="2 3">
    <name>pPDG2</name>
</geneLocation>